<dbReference type="GO" id="GO:0000428">
    <property type="term" value="C:DNA-directed RNA polymerase complex"/>
    <property type="evidence" value="ECO:0007669"/>
    <property type="project" value="UniProtKB-KW"/>
</dbReference>
<dbReference type="EMBL" id="VUJU01002510">
    <property type="protein sequence ID" value="KAF0761032.1"/>
    <property type="molecule type" value="Genomic_DNA"/>
</dbReference>
<evidence type="ECO:0000256" key="1">
    <source>
        <dbReference type="ARBA" id="ARBA00044496"/>
    </source>
</evidence>
<keyword evidence="3" id="KW-0240">DNA-directed RNA polymerase</keyword>
<dbReference type="Pfam" id="PF03870">
    <property type="entry name" value="RNA_pol_Rpb8"/>
    <property type="match status" value="1"/>
</dbReference>
<protein>
    <submittedName>
        <fullName evidence="3">DNA-directed RNA polymerases I, II, and III subunit RPABC3 isoform X1</fullName>
    </submittedName>
</protein>
<evidence type="ECO:0000313" key="3">
    <source>
        <dbReference type="EMBL" id="KAF0761032.1"/>
    </source>
</evidence>
<organism evidence="3 4">
    <name type="scientific">Aphis craccivora</name>
    <name type="common">Cowpea aphid</name>
    <dbReference type="NCBI Taxonomy" id="307492"/>
    <lineage>
        <taxon>Eukaryota</taxon>
        <taxon>Metazoa</taxon>
        <taxon>Ecdysozoa</taxon>
        <taxon>Arthropoda</taxon>
        <taxon>Hexapoda</taxon>
        <taxon>Insecta</taxon>
        <taxon>Pterygota</taxon>
        <taxon>Neoptera</taxon>
        <taxon>Paraneoptera</taxon>
        <taxon>Hemiptera</taxon>
        <taxon>Sternorrhyncha</taxon>
        <taxon>Aphidomorpha</taxon>
        <taxon>Aphidoidea</taxon>
        <taxon>Aphididae</taxon>
        <taxon>Aphidini</taxon>
        <taxon>Aphis</taxon>
        <taxon>Aphis</taxon>
    </lineage>
</organism>
<dbReference type="InterPro" id="IPR012340">
    <property type="entry name" value="NA-bd_OB-fold"/>
</dbReference>
<dbReference type="AlphaFoldDB" id="A0A6G0YTI8"/>
<keyword evidence="2" id="KW-0812">Transmembrane</keyword>
<keyword evidence="2" id="KW-0472">Membrane</keyword>
<dbReference type="GO" id="GO:0003899">
    <property type="term" value="F:DNA-directed RNA polymerase activity"/>
    <property type="evidence" value="ECO:0007669"/>
    <property type="project" value="InterPro"/>
</dbReference>
<gene>
    <name evidence="3" type="ORF">FWK35_00014544</name>
</gene>
<keyword evidence="2" id="KW-1133">Transmembrane helix</keyword>
<dbReference type="SUPFAM" id="SSF50249">
    <property type="entry name" value="Nucleic acid-binding proteins"/>
    <property type="match status" value="1"/>
</dbReference>
<name>A0A6G0YTI8_APHCR</name>
<evidence type="ECO:0000256" key="2">
    <source>
        <dbReference type="SAM" id="Phobius"/>
    </source>
</evidence>
<keyword evidence="3" id="KW-0804">Transcription</keyword>
<dbReference type="GO" id="GO:0006351">
    <property type="term" value="P:DNA-templated transcription"/>
    <property type="evidence" value="ECO:0007669"/>
    <property type="project" value="InterPro"/>
</dbReference>
<dbReference type="Gene3D" id="2.40.50.140">
    <property type="entry name" value="Nucleic acid-binding proteins"/>
    <property type="match status" value="1"/>
</dbReference>
<reference evidence="3 4" key="1">
    <citation type="submission" date="2019-08" db="EMBL/GenBank/DDBJ databases">
        <title>Whole genome of Aphis craccivora.</title>
        <authorList>
            <person name="Voronova N.V."/>
            <person name="Shulinski R.S."/>
            <person name="Bandarenka Y.V."/>
            <person name="Zhorov D.G."/>
            <person name="Warner D."/>
        </authorList>
    </citation>
    <scope>NUCLEOTIDE SEQUENCE [LARGE SCALE GENOMIC DNA]</scope>
    <source>
        <strain evidence="3">180601</strain>
        <tissue evidence="3">Whole Body</tissue>
    </source>
</reference>
<dbReference type="InterPro" id="IPR005570">
    <property type="entry name" value="RPABC3"/>
</dbReference>
<feature type="transmembrane region" description="Helical" evidence="2">
    <location>
        <begin position="22"/>
        <end position="41"/>
    </location>
</feature>
<dbReference type="Proteomes" id="UP000478052">
    <property type="component" value="Unassembled WGS sequence"/>
</dbReference>
<comment type="caution">
    <text evidence="3">The sequence shown here is derived from an EMBL/GenBank/DDBJ whole genome shotgun (WGS) entry which is preliminary data.</text>
</comment>
<keyword evidence="4" id="KW-1185">Reference proteome</keyword>
<sequence>MPRTKLAITTDLLKRTTGGRRINLFFSISPYVPLLLIKVFFDNKSLRRRLLYGGYVRAVFCAMYDMIYKNVKAVEGQQSGHTAPRTPQYIIRSTAAYVSFGGLLMRLLGDPNNLHGFEVDQCVYLLMKKLAF</sequence>
<evidence type="ECO:0000313" key="4">
    <source>
        <dbReference type="Proteomes" id="UP000478052"/>
    </source>
</evidence>
<accession>A0A6G0YTI8</accession>
<comment type="function">
    <text evidence="1">DNA-dependent RNA polymerase catalyzes the transcription of DNA into RNA using the four ribonucleoside triphosphates as substrates. Common component of RNA polymerases I, II and III which synthesize ribosomal RNA precursors, mRNA precursors and many functional non-coding RNAs, and small RNAs, such as 5S rRNA and tRNAs, respectively.</text>
</comment>
<dbReference type="OrthoDB" id="10249565at2759"/>
<proteinExistence type="predicted"/>